<evidence type="ECO:0000259" key="12">
    <source>
        <dbReference type="Pfam" id="PF03442"/>
    </source>
</evidence>
<dbReference type="InterPro" id="IPR001547">
    <property type="entry name" value="Glyco_hydro_5"/>
</dbReference>
<dbReference type="PANTHER" id="PTHR31297:SF41">
    <property type="entry name" value="ENDOGLUCANASE, PUTATIVE (AFU_ORTHOLOGUE AFUA_5G01830)-RELATED"/>
    <property type="match status" value="1"/>
</dbReference>
<dbReference type="FunFam" id="3.20.20.80:FF:000152">
    <property type="entry name" value="Extracellular endoglucanase"/>
    <property type="match status" value="1"/>
</dbReference>
<evidence type="ECO:0000256" key="4">
    <source>
        <dbReference type="ARBA" id="ARBA00023001"/>
    </source>
</evidence>
<evidence type="ECO:0008006" key="15">
    <source>
        <dbReference type="Google" id="ProtNLM"/>
    </source>
</evidence>
<keyword evidence="5" id="KW-0119">Carbohydrate metabolism</keyword>
<feature type="domain" description="Carbohydrate binding X2" evidence="12">
    <location>
        <begin position="368"/>
        <end position="453"/>
    </location>
</feature>
<evidence type="ECO:0000256" key="3">
    <source>
        <dbReference type="ARBA" id="ARBA00022801"/>
    </source>
</evidence>
<keyword evidence="8" id="KW-0624">Polysaccharide degradation</keyword>
<dbReference type="InterPro" id="IPR050386">
    <property type="entry name" value="Glycosyl_hydrolase_5"/>
</dbReference>
<feature type="signal peptide" evidence="10">
    <location>
        <begin position="1"/>
        <end position="16"/>
    </location>
</feature>
<dbReference type="GO" id="GO:0005576">
    <property type="term" value="C:extracellular region"/>
    <property type="evidence" value="ECO:0007669"/>
    <property type="project" value="TreeGrafter"/>
</dbReference>
<dbReference type="GO" id="GO:0008422">
    <property type="term" value="F:beta-glucosidase activity"/>
    <property type="evidence" value="ECO:0007669"/>
    <property type="project" value="TreeGrafter"/>
</dbReference>
<dbReference type="GO" id="GO:0030245">
    <property type="term" value="P:cellulose catabolic process"/>
    <property type="evidence" value="ECO:0007669"/>
    <property type="project" value="UniProtKB-KW"/>
</dbReference>
<proteinExistence type="inferred from homology"/>
<keyword evidence="14" id="KW-1185">Reference proteome</keyword>
<dbReference type="Gene3D" id="2.60.40.10">
    <property type="entry name" value="Immunoglobulins"/>
    <property type="match status" value="1"/>
</dbReference>
<dbReference type="EMBL" id="NHZQ01000177">
    <property type="protein sequence ID" value="PSK48387.1"/>
    <property type="molecule type" value="Genomic_DNA"/>
</dbReference>
<dbReference type="InterPro" id="IPR014756">
    <property type="entry name" value="Ig_E-set"/>
</dbReference>
<sequence>MYWLQLAALFAGAATAAPARRQARCADPFTRITAQQWVDGMNPGWNLGNTLDSIPNEGSWNNPPVDFKTFDDVKAKGFKGVRLPVTWNDHFISDSPTHEVDPVWMDRIEAVVDAALERDFYAVINVHHDSWNWADLTKAGANYTYIEERFERLWTQIATRFACKSERLSFETINEPPGTTQQHYTELTKLQDIFLNVVRETGGHNQDRVLNLVGPQQSGVLTPGNFVRPTNITNPWLIQYHYYSPYDFIFSAWGKTIWGSDADKQALESDIASMRNNFTDVPLIIGEWAASPAATESAARRKYNDFFIRTAAKYNTPTVLWDNGADYLDRAAATWRDDTAVEIILQGQAGASNSLGDSTTDTAATTQQSSAYVFHKLGDAVTDQALPFLFNGNTLTGIESSSGPLTEGADYSVSAEDITFTSAFLGRVLTNSTGVATSLTLSFSAGADYQVSVVQWDTPTLAASESPISAINGTSLNIPIAWKGVLQLATVRASTASGGYLSDDFTQYFGPLADHRITYNGQWNFDANNVIIAQNAITAVKTLGQTVTFEFEFYPRVPGNSANYTITV</sequence>
<dbReference type="STRING" id="40998.A0A2P7ZJJ9"/>
<evidence type="ECO:0000256" key="5">
    <source>
        <dbReference type="ARBA" id="ARBA00023277"/>
    </source>
</evidence>
<dbReference type="SUPFAM" id="SSF81296">
    <property type="entry name" value="E set domains"/>
    <property type="match status" value="1"/>
</dbReference>
<gene>
    <name evidence="13" type="ORF">B9Z65_5563</name>
</gene>
<keyword evidence="3 9" id="KW-0378">Hydrolase</keyword>
<dbReference type="OrthoDB" id="412536at2759"/>
<dbReference type="PIRSF" id="PIRSF001043">
    <property type="entry name" value="Endoglucanase_B"/>
    <property type="match status" value="1"/>
</dbReference>
<evidence type="ECO:0000259" key="11">
    <source>
        <dbReference type="Pfam" id="PF00150"/>
    </source>
</evidence>
<feature type="domain" description="Glycoside hydrolase family 5" evidence="11">
    <location>
        <begin position="56"/>
        <end position="325"/>
    </location>
</feature>
<evidence type="ECO:0000313" key="14">
    <source>
        <dbReference type="Proteomes" id="UP000243723"/>
    </source>
</evidence>
<comment type="caution">
    <text evidence="13">The sequence shown here is derived from an EMBL/GenBank/DDBJ whole genome shotgun (WGS) entry which is preliminary data.</text>
</comment>
<evidence type="ECO:0000256" key="10">
    <source>
        <dbReference type="SAM" id="SignalP"/>
    </source>
</evidence>
<keyword evidence="7" id="KW-0961">Cell wall biogenesis/degradation</keyword>
<protein>
    <recommendedName>
        <fullName evidence="15">Endoglucanase B</fullName>
    </recommendedName>
</protein>
<accession>A0A2P7ZJJ9</accession>
<feature type="chain" id="PRO_5015135926" description="Endoglucanase B" evidence="10">
    <location>
        <begin position="17"/>
        <end position="568"/>
    </location>
</feature>
<evidence type="ECO:0000256" key="6">
    <source>
        <dbReference type="ARBA" id="ARBA00023295"/>
    </source>
</evidence>
<dbReference type="InterPro" id="IPR016282">
    <property type="entry name" value="Glyco_hydro_5_endoGlcnase_B"/>
</dbReference>
<dbReference type="InterPro" id="IPR005102">
    <property type="entry name" value="Carbo-bd_X2"/>
</dbReference>
<evidence type="ECO:0000313" key="13">
    <source>
        <dbReference type="EMBL" id="PSK48387.1"/>
    </source>
</evidence>
<evidence type="ECO:0000256" key="8">
    <source>
        <dbReference type="ARBA" id="ARBA00023326"/>
    </source>
</evidence>
<evidence type="ECO:0000256" key="1">
    <source>
        <dbReference type="ARBA" id="ARBA00005641"/>
    </source>
</evidence>
<evidence type="ECO:0000256" key="9">
    <source>
        <dbReference type="RuleBase" id="RU361153"/>
    </source>
</evidence>
<evidence type="ECO:0000256" key="2">
    <source>
        <dbReference type="ARBA" id="ARBA00022729"/>
    </source>
</evidence>
<dbReference type="SUPFAM" id="SSF51445">
    <property type="entry name" value="(Trans)glycosidases"/>
    <property type="match status" value="1"/>
</dbReference>
<dbReference type="Pfam" id="PF03442">
    <property type="entry name" value="CBM_X2"/>
    <property type="match status" value="1"/>
</dbReference>
<dbReference type="AlphaFoldDB" id="A0A2P7ZJJ9"/>
<dbReference type="UniPathway" id="UPA00164"/>
<dbReference type="GO" id="GO:0071555">
    <property type="term" value="P:cell wall organization"/>
    <property type="evidence" value="ECO:0007669"/>
    <property type="project" value="UniProtKB-KW"/>
</dbReference>
<keyword evidence="6 9" id="KW-0326">Glycosidase</keyword>
<dbReference type="GO" id="GO:0005978">
    <property type="term" value="P:glycogen biosynthetic process"/>
    <property type="evidence" value="ECO:0007669"/>
    <property type="project" value="UniProtKB-UniPathway"/>
</dbReference>
<organism evidence="13 14">
    <name type="scientific">Elsinoe australis</name>
    <dbReference type="NCBI Taxonomy" id="40998"/>
    <lineage>
        <taxon>Eukaryota</taxon>
        <taxon>Fungi</taxon>
        <taxon>Dikarya</taxon>
        <taxon>Ascomycota</taxon>
        <taxon>Pezizomycotina</taxon>
        <taxon>Dothideomycetes</taxon>
        <taxon>Dothideomycetidae</taxon>
        <taxon>Myriangiales</taxon>
        <taxon>Elsinoaceae</taxon>
        <taxon>Elsinoe</taxon>
    </lineage>
</organism>
<dbReference type="Gene3D" id="3.20.20.80">
    <property type="entry name" value="Glycosidases"/>
    <property type="match status" value="1"/>
</dbReference>
<reference evidence="13 14" key="1">
    <citation type="submission" date="2017-05" db="EMBL/GenBank/DDBJ databases">
        <title>Draft genome sequence of Elsinoe australis.</title>
        <authorList>
            <person name="Cheng Q."/>
        </authorList>
    </citation>
    <scope>NUCLEOTIDE SEQUENCE [LARGE SCALE GENOMIC DNA]</scope>
    <source>
        <strain evidence="13 14">NL1</strain>
    </source>
</reference>
<keyword evidence="4" id="KW-0136">Cellulose degradation</keyword>
<dbReference type="InterPro" id="IPR017853">
    <property type="entry name" value="GH"/>
</dbReference>
<dbReference type="InterPro" id="IPR013783">
    <property type="entry name" value="Ig-like_fold"/>
</dbReference>
<name>A0A2P7ZJJ9_9PEZI</name>
<dbReference type="Proteomes" id="UP000243723">
    <property type="component" value="Unassembled WGS sequence"/>
</dbReference>
<evidence type="ECO:0000256" key="7">
    <source>
        <dbReference type="ARBA" id="ARBA00023316"/>
    </source>
</evidence>
<comment type="similarity">
    <text evidence="1 9">Belongs to the glycosyl hydrolase 5 (cellulase A) family.</text>
</comment>
<dbReference type="GO" id="GO:0009986">
    <property type="term" value="C:cell surface"/>
    <property type="evidence" value="ECO:0007669"/>
    <property type="project" value="TreeGrafter"/>
</dbReference>
<keyword evidence="2 10" id="KW-0732">Signal</keyword>
<dbReference type="PANTHER" id="PTHR31297">
    <property type="entry name" value="GLUCAN ENDO-1,6-BETA-GLUCOSIDASE B"/>
    <property type="match status" value="1"/>
</dbReference>
<dbReference type="Pfam" id="PF00150">
    <property type="entry name" value="Cellulase"/>
    <property type="match status" value="1"/>
</dbReference>